<dbReference type="KEGG" id="ahm:TL08_14695"/>
<keyword evidence="2" id="KW-1185">Reference proteome</keyword>
<dbReference type="Proteomes" id="UP000095210">
    <property type="component" value="Chromosome"/>
</dbReference>
<accession>A0AAC9MXV9</accession>
<proteinExistence type="predicted"/>
<sequence length="227" mass="23996">MNARPASAVPSAAGFRYSLRGGAVEIANRLAAREDVDIAADLLAGSHLHAARSTETLRQWAAAAADLGHRMATDSGLDHDPSVPVTEEPGGLVGDQLVLARYLSRPPTVVLHPAAIAAAEAVVTAAGWATLFPAGTVRRAAIAHEVAHGLLDGPYRRRLRACAGPVLLRWGHRSWRGVVVGADEIAAHAYARIRLGLRRSPLLLAAAVTELVRPQPPTDPSRRTKES</sequence>
<organism evidence="1 2">
    <name type="scientific">Actinoalloteichus hymeniacidonis</name>
    <dbReference type="NCBI Taxonomy" id="340345"/>
    <lineage>
        <taxon>Bacteria</taxon>
        <taxon>Bacillati</taxon>
        <taxon>Actinomycetota</taxon>
        <taxon>Actinomycetes</taxon>
        <taxon>Pseudonocardiales</taxon>
        <taxon>Pseudonocardiaceae</taxon>
        <taxon>Actinoalloteichus</taxon>
    </lineage>
</organism>
<reference evidence="2" key="1">
    <citation type="submission" date="2016-03" db="EMBL/GenBank/DDBJ databases">
        <title>Complete genome sequence of the type strain Actinoalloteichus hymeniacidonis DSM 45092.</title>
        <authorList>
            <person name="Schaffert L."/>
            <person name="Albersmeier A."/>
            <person name="Winkler A."/>
            <person name="Kalinowski J."/>
            <person name="Zotchev S."/>
            <person name="Ruckert C."/>
        </authorList>
    </citation>
    <scope>NUCLEOTIDE SEQUENCE [LARGE SCALE GENOMIC DNA]</scope>
    <source>
        <strain evidence="2">HPA177(T) (DSM 45092(T))</strain>
    </source>
</reference>
<evidence type="ECO:0000313" key="2">
    <source>
        <dbReference type="Proteomes" id="UP000095210"/>
    </source>
</evidence>
<name>A0AAC9MXV9_9PSEU</name>
<protein>
    <submittedName>
        <fullName evidence="1">Uncharacterized protein</fullName>
    </submittedName>
</protein>
<gene>
    <name evidence="1" type="ORF">TL08_14695</name>
</gene>
<evidence type="ECO:0000313" key="1">
    <source>
        <dbReference type="EMBL" id="AOS63748.1"/>
    </source>
</evidence>
<dbReference type="AlphaFoldDB" id="A0AAC9MXV9"/>
<dbReference type="RefSeq" id="WP_069849640.1">
    <property type="nucleotide sequence ID" value="NZ_CP014859.1"/>
</dbReference>
<dbReference type="EMBL" id="CP014859">
    <property type="protein sequence ID" value="AOS63748.1"/>
    <property type="molecule type" value="Genomic_DNA"/>
</dbReference>